<reference evidence="14" key="2">
    <citation type="submission" date="2025-08" db="UniProtKB">
        <authorList>
            <consortium name="Ensembl"/>
        </authorList>
    </citation>
    <scope>IDENTIFICATION</scope>
    <source>
        <strain evidence="14">Guanapo</strain>
    </source>
</reference>
<dbReference type="SMART" id="SM00409">
    <property type="entry name" value="IG"/>
    <property type="match status" value="1"/>
</dbReference>
<feature type="signal peptide" evidence="12">
    <location>
        <begin position="1"/>
        <end position="32"/>
    </location>
</feature>
<keyword evidence="8" id="KW-0675">Receptor</keyword>
<keyword evidence="2" id="KW-1003">Cell membrane</keyword>
<dbReference type="AlphaFoldDB" id="A0A3P9Q8Q2"/>
<evidence type="ECO:0000259" key="13">
    <source>
        <dbReference type="SMART" id="SM00409"/>
    </source>
</evidence>
<evidence type="ECO:0000256" key="4">
    <source>
        <dbReference type="ARBA" id="ARBA00022729"/>
    </source>
</evidence>
<evidence type="ECO:0000256" key="9">
    <source>
        <dbReference type="ARBA" id="ARBA00023180"/>
    </source>
</evidence>
<keyword evidence="15" id="KW-1185">Reference proteome</keyword>
<dbReference type="PANTHER" id="PTHR25466">
    <property type="entry name" value="T-LYMPHOCYTE ACTIVATION ANTIGEN"/>
    <property type="match status" value="1"/>
</dbReference>
<feature type="chain" id="PRO_5018006790" evidence="12">
    <location>
        <begin position="33"/>
        <end position="305"/>
    </location>
</feature>
<proteinExistence type="predicted"/>
<keyword evidence="4 12" id="KW-0732">Signal</keyword>
<dbReference type="PANTHER" id="PTHR25466:SF2">
    <property type="entry name" value="T-LYMPHOCYTE ACTIVATION ANTIGEN CD86"/>
    <property type="match status" value="1"/>
</dbReference>
<accession>A0A3P9Q8Q2</accession>
<evidence type="ECO:0000256" key="7">
    <source>
        <dbReference type="ARBA" id="ARBA00023157"/>
    </source>
</evidence>
<reference evidence="15" key="1">
    <citation type="submission" date="2013-11" db="EMBL/GenBank/DDBJ databases">
        <title>The genomic landscape of the Guanapo guppy.</title>
        <authorList>
            <person name="Kuenstner A."/>
            <person name="Dreyer C."/>
        </authorList>
    </citation>
    <scope>NUCLEOTIDE SEQUENCE</scope>
    <source>
        <strain evidence="15">Guanapo</strain>
    </source>
</reference>
<evidence type="ECO:0000256" key="6">
    <source>
        <dbReference type="ARBA" id="ARBA00023136"/>
    </source>
</evidence>
<dbReference type="GO" id="GO:0071222">
    <property type="term" value="P:cellular response to lipopolysaccharide"/>
    <property type="evidence" value="ECO:0007669"/>
    <property type="project" value="TreeGrafter"/>
</dbReference>
<feature type="transmembrane region" description="Helical" evidence="11">
    <location>
        <begin position="251"/>
        <end position="272"/>
    </location>
</feature>
<evidence type="ECO:0000256" key="8">
    <source>
        <dbReference type="ARBA" id="ARBA00023170"/>
    </source>
</evidence>
<dbReference type="Gene3D" id="2.60.40.10">
    <property type="entry name" value="Immunoglobulins"/>
    <property type="match status" value="1"/>
</dbReference>
<keyword evidence="6 11" id="KW-0472">Membrane</keyword>
<evidence type="ECO:0000256" key="11">
    <source>
        <dbReference type="SAM" id="Phobius"/>
    </source>
</evidence>
<dbReference type="GO" id="GO:0007166">
    <property type="term" value="P:cell surface receptor signaling pathway"/>
    <property type="evidence" value="ECO:0007669"/>
    <property type="project" value="TreeGrafter"/>
</dbReference>
<evidence type="ECO:0000313" key="14">
    <source>
        <dbReference type="Ensembl" id="ENSPREP00000030566.1"/>
    </source>
</evidence>
<keyword evidence="10" id="KW-0393">Immunoglobulin domain</keyword>
<evidence type="ECO:0000256" key="3">
    <source>
        <dbReference type="ARBA" id="ARBA00022692"/>
    </source>
</evidence>
<dbReference type="RefSeq" id="XP_008423726.1">
    <property type="nucleotide sequence ID" value="XM_008425504.1"/>
</dbReference>
<dbReference type="GO" id="GO:0009897">
    <property type="term" value="C:external side of plasma membrane"/>
    <property type="evidence" value="ECO:0007669"/>
    <property type="project" value="TreeGrafter"/>
</dbReference>
<keyword evidence="5 11" id="KW-1133">Transmembrane helix</keyword>
<dbReference type="GO" id="GO:0042102">
    <property type="term" value="P:positive regulation of T cell proliferation"/>
    <property type="evidence" value="ECO:0007669"/>
    <property type="project" value="TreeGrafter"/>
</dbReference>
<reference evidence="14" key="3">
    <citation type="submission" date="2025-09" db="UniProtKB">
        <authorList>
            <consortium name="Ensembl"/>
        </authorList>
    </citation>
    <scope>IDENTIFICATION</scope>
    <source>
        <strain evidence="14">Guanapo</strain>
    </source>
</reference>
<organism evidence="14 15">
    <name type="scientific">Poecilia reticulata</name>
    <name type="common">Guppy</name>
    <name type="synonym">Acanthophacelus reticulatus</name>
    <dbReference type="NCBI Taxonomy" id="8081"/>
    <lineage>
        <taxon>Eukaryota</taxon>
        <taxon>Metazoa</taxon>
        <taxon>Chordata</taxon>
        <taxon>Craniata</taxon>
        <taxon>Vertebrata</taxon>
        <taxon>Euteleostomi</taxon>
        <taxon>Actinopterygii</taxon>
        <taxon>Neopterygii</taxon>
        <taxon>Teleostei</taxon>
        <taxon>Neoteleostei</taxon>
        <taxon>Acanthomorphata</taxon>
        <taxon>Ovalentaria</taxon>
        <taxon>Atherinomorphae</taxon>
        <taxon>Cyprinodontiformes</taxon>
        <taxon>Poeciliidae</taxon>
        <taxon>Poeciliinae</taxon>
        <taxon>Poecilia</taxon>
    </lineage>
</organism>
<evidence type="ECO:0000256" key="10">
    <source>
        <dbReference type="ARBA" id="ARBA00023319"/>
    </source>
</evidence>
<evidence type="ECO:0000256" key="12">
    <source>
        <dbReference type="SAM" id="SignalP"/>
    </source>
</evidence>
<dbReference type="InterPro" id="IPR051713">
    <property type="entry name" value="T-cell_Activation_Regulation"/>
</dbReference>
<evidence type="ECO:0000313" key="15">
    <source>
        <dbReference type="Proteomes" id="UP000242638"/>
    </source>
</evidence>
<evidence type="ECO:0000256" key="2">
    <source>
        <dbReference type="ARBA" id="ARBA00022475"/>
    </source>
</evidence>
<feature type="domain" description="Immunoglobulin" evidence="13">
    <location>
        <begin position="37"/>
        <end position="135"/>
    </location>
</feature>
<dbReference type="GeneID" id="103474491"/>
<dbReference type="InterPro" id="IPR013783">
    <property type="entry name" value="Ig-like_fold"/>
</dbReference>
<dbReference type="Ensembl" id="ENSPRET00000030911.1">
    <property type="protein sequence ID" value="ENSPREP00000030566.1"/>
    <property type="gene ID" value="ENSPREG00000020698.1"/>
</dbReference>
<dbReference type="Bgee" id="ENSPREG00000020698">
    <property type="expression patterns" value="Expressed in caudal fin and 1 other cell type or tissue"/>
</dbReference>
<dbReference type="OrthoDB" id="9904387at2759"/>
<name>A0A3P9Q8Q2_POERE</name>
<keyword evidence="9" id="KW-0325">Glycoprotein</keyword>
<protein>
    <submittedName>
        <fullName evidence="14">Butyrophilin subfamily 1 member A1-like</fullName>
    </submittedName>
</protein>
<dbReference type="OMA" id="CASHNGY"/>
<dbReference type="GO" id="GO:0031295">
    <property type="term" value="P:T cell costimulation"/>
    <property type="evidence" value="ECO:0007669"/>
    <property type="project" value="TreeGrafter"/>
</dbReference>
<dbReference type="InterPro" id="IPR036179">
    <property type="entry name" value="Ig-like_dom_sf"/>
</dbReference>
<dbReference type="KEGG" id="pret:103474491"/>
<keyword evidence="3 11" id="KW-0812">Transmembrane</keyword>
<dbReference type="Proteomes" id="UP000242638">
    <property type="component" value="Unassembled WGS sequence"/>
</dbReference>
<dbReference type="SUPFAM" id="SSF48726">
    <property type="entry name" value="Immunoglobulin"/>
    <property type="match status" value="1"/>
</dbReference>
<comment type="subcellular location">
    <subcellularLocation>
        <location evidence="1">Cell membrane</location>
        <topology evidence="1">Single-pass type I membrane protein</topology>
    </subcellularLocation>
</comment>
<sequence length="305" mass="34417">MASRIWHILLEQRLLLLLHLAVAITRLRSADAGHSPPTVYHRVVGENVTFYCPAAQESQLQFLYFQKDVVGAKPIFFNGYHFSKPLPNRRPNTEMDQNHTKMHIYGLNLSDSGEYHCFYMYKDTASDDPIKIQIYLNVTAVFSKPEMTVKCKEESGVPSDCNVTCHSHNGLSGKWMEWNVTGNINKEMWKVLLNDESPSRDELVSISSTANFNCCGDEVKVSCSVDRFTSETVSVCSSKVPPDPSYKFNSAVIAAIVICSVFVFGLLLFWWWKNRTTGTDKGSVERNTVEEVIVLNNIRGEPMGS</sequence>
<dbReference type="GO" id="GO:0042130">
    <property type="term" value="P:negative regulation of T cell proliferation"/>
    <property type="evidence" value="ECO:0007669"/>
    <property type="project" value="TreeGrafter"/>
</dbReference>
<evidence type="ECO:0000256" key="5">
    <source>
        <dbReference type="ARBA" id="ARBA00022989"/>
    </source>
</evidence>
<evidence type="ECO:0000256" key="1">
    <source>
        <dbReference type="ARBA" id="ARBA00004251"/>
    </source>
</evidence>
<dbReference type="GO" id="GO:0006955">
    <property type="term" value="P:immune response"/>
    <property type="evidence" value="ECO:0007669"/>
    <property type="project" value="TreeGrafter"/>
</dbReference>
<keyword evidence="7" id="KW-1015">Disulfide bond</keyword>
<dbReference type="InterPro" id="IPR003599">
    <property type="entry name" value="Ig_sub"/>
</dbReference>
<dbReference type="GeneTree" id="ENSGT00530000067879"/>